<dbReference type="PANTHER" id="PTHR31425">
    <property type="entry name" value="PHOSPHORIBOSYLANTHRANILATE TRANSFERASE ISOFORM 1"/>
    <property type="match status" value="1"/>
</dbReference>
<dbReference type="Pfam" id="PF00168">
    <property type="entry name" value="C2"/>
    <property type="match status" value="1"/>
</dbReference>
<dbReference type="OrthoDB" id="67700at2759"/>
<dbReference type="SMART" id="SM00239">
    <property type="entry name" value="C2"/>
    <property type="match status" value="1"/>
</dbReference>
<dbReference type="InterPro" id="IPR035892">
    <property type="entry name" value="C2_domain_sf"/>
</dbReference>
<accession>A0A834TZD0</accession>
<proteinExistence type="predicted"/>
<dbReference type="InterPro" id="IPR000008">
    <property type="entry name" value="C2_dom"/>
</dbReference>
<dbReference type="Gene3D" id="2.60.40.150">
    <property type="entry name" value="C2 domain"/>
    <property type="match status" value="1"/>
</dbReference>
<reference evidence="2" key="1">
    <citation type="submission" date="2020-09" db="EMBL/GenBank/DDBJ databases">
        <title>Genome-Enabled Discovery of Anthraquinone Biosynthesis in Senna tora.</title>
        <authorList>
            <person name="Kang S.-H."/>
            <person name="Pandey R.P."/>
            <person name="Lee C.-M."/>
            <person name="Sim J.-S."/>
            <person name="Jeong J.-T."/>
            <person name="Choi B.-S."/>
            <person name="Jung M."/>
            <person name="Ginzburg D."/>
            <person name="Zhao K."/>
            <person name="Won S.Y."/>
            <person name="Oh T.-J."/>
            <person name="Yu Y."/>
            <person name="Kim N.-H."/>
            <person name="Lee O.R."/>
            <person name="Lee T.-H."/>
            <person name="Bashyal P."/>
            <person name="Kim T.-S."/>
            <person name="Lee W.-H."/>
            <person name="Kawkins C."/>
            <person name="Kim C.-K."/>
            <person name="Kim J.S."/>
            <person name="Ahn B.O."/>
            <person name="Rhee S.Y."/>
            <person name="Sohng J.K."/>
        </authorList>
    </citation>
    <scope>NUCLEOTIDE SEQUENCE</scope>
    <source>
        <tissue evidence="2">Leaf</tissue>
    </source>
</reference>
<gene>
    <name evidence="2" type="ORF">G2W53_017813</name>
</gene>
<protein>
    <submittedName>
        <fullName evidence="2">Protein QUIRKY</fullName>
    </submittedName>
</protein>
<dbReference type="SUPFAM" id="SSF49562">
    <property type="entry name" value="C2 domain (Calcium/lipid-binding domain, CaLB)"/>
    <property type="match status" value="1"/>
</dbReference>
<dbReference type="PROSITE" id="PS50004">
    <property type="entry name" value="C2"/>
    <property type="match status" value="1"/>
</dbReference>
<dbReference type="AlphaFoldDB" id="A0A834TZD0"/>
<dbReference type="Proteomes" id="UP000634136">
    <property type="component" value="Unassembled WGS sequence"/>
</dbReference>
<dbReference type="PANTHER" id="PTHR31425:SF36">
    <property type="entry name" value="PROTEIN QUIRKY"/>
    <property type="match status" value="1"/>
</dbReference>
<comment type="caution">
    <text evidence="2">The sequence shown here is derived from an EMBL/GenBank/DDBJ whole genome shotgun (WGS) entry which is preliminary data.</text>
</comment>
<evidence type="ECO:0000313" key="2">
    <source>
        <dbReference type="EMBL" id="KAF7826649.1"/>
    </source>
</evidence>
<evidence type="ECO:0000313" key="3">
    <source>
        <dbReference type="Proteomes" id="UP000634136"/>
    </source>
</evidence>
<name>A0A834TZD0_9FABA</name>
<organism evidence="2 3">
    <name type="scientific">Senna tora</name>
    <dbReference type="NCBI Taxonomy" id="362788"/>
    <lineage>
        <taxon>Eukaryota</taxon>
        <taxon>Viridiplantae</taxon>
        <taxon>Streptophyta</taxon>
        <taxon>Embryophyta</taxon>
        <taxon>Tracheophyta</taxon>
        <taxon>Spermatophyta</taxon>
        <taxon>Magnoliopsida</taxon>
        <taxon>eudicotyledons</taxon>
        <taxon>Gunneridae</taxon>
        <taxon>Pentapetalae</taxon>
        <taxon>rosids</taxon>
        <taxon>fabids</taxon>
        <taxon>Fabales</taxon>
        <taxon>Fabaceae</taxon>
        <taxon>Caesalpinioideae</taxon>
        <taxon>Cassia clade</taxon>
        <taxon>Senna</taxon>
    </lineage>
</organism>
<feature type="domain" description="C2" evidence="1">
    <location>
        <begin position="55"/>
        <end position="180"/>
    </location>
</feature>
<keyword evidence="3" id="KW-1185">Reference proteome</keyword>
<dbReference type="InterPro" id="IPR047259">
    <property type="entry name" value="QUIRKY-like"/>
</dbReference>
<dbReference type="EMBL" id="JAAIUW010000006">
    <property type="protein sequence ID" value="KAF7826649.1"/>
    <property type="molecule type" value="Genomic_DNA"/>
</dbReference>
<sequence>MQIGFYESHAYVVLLLKSVLGAADSTVLSNLKTKITRATKAGVGVDRVAACNKMEIEEINMTTSFQPPSSIRKVIVQVVEACDLLPKDGQGSSSPYVMVEFDGQTKRTTTKFKELNPVWNETLEFIIFDPDKIEFQVMEIEVYNDKKYENGSRCKNQFLGKVKLYGAHFAKRGDETLVSFALERKSVFSWIRGEIGLKIYYYNEFMNQDQNQTHTVLLTQQNLIDQE</sequence>
<evidence type="ECO:0000259" key="1">
    <source>
        <dbReference type="PROSITE" id="PS50004"/>
    </source>
</evidence>